<proteinExistence type="predicted"/>
<evidence type="ECO:0000313" key="2">
    <source>
        <dbReference type="Proteomes" id="UP000269721"/>
    </source>
</evidence>
<name>A0A4P9WF30_9FUNG</name>
<sequence length="172" mass="18786">MASAEQLEEFPIWAKMEVYFNKLELQRHQASAILLFLATATTFKPVDTNTFITAFNKTRLTGVGDVHTIVADSPPVKALNAFHRCAPPIVAAILEQQGIDLNYDAHSFATDSGMLYHVNLLWANTASAHDLRKAGDRCSAMLGQAYSLHPHRCRSRGNTEASTILGGMKTGG</sequence>
<dbReference type="Proteomes" id="UP000269721">
    <property type="component" value="Unassembled WGS sequence"/>
</dbReference>
<gene>
    <name evidence="1" type="ORF">BDK51DRAFT_26303</name>
</gene>
<dbReference type="EMBL" id="KZ995270">
    <property type="protein sequence ID" value="RKO91012.1"/>
    <property type="molecule type" value="Genomic_DNA"/>
</dbReference>
<keyword evidence="2" id="KW-1185">Reference proteome</keyword>
<reference evidence="2" key="1">
    <citation type="journal article" date="2018" name="Nat. Microbiol.">
        <title>Leveraging single-cell genomics to expand the fungal tree of life.</title>
        <authorList>
            <person name="Ahrendt S.R."/>
            <person name="Quandt C.A."/>
            <person name="Ciobanu D."/>
            <person name="Clum A."/>
            <person name="Salamov A."/>
            <person name="Andreopoulos B."/>
            <person name="Cheng J.F."/>
            <person name="Woyke T."/>
            <person name="Pelin A."/>
            <person name="Henrissat B."/>
            <person name="Reynolds N.K."/>
            <person name="Benny G.L."/>
            <person name="Smith M.E."/>
            <person name="James T.Y."/>
            <person name="Grigoriev I.V."/>
        </authorList>
    </citation>
    <scope>NUCLEOTIDE SEQUENCE [LARGE SCALE GENOMIC DNA]</scope>
</reference>
<accession>A0A4P9WF30</accession>
<evidence type="ECO:0000313" key="1">
    <source>
        <dbReference type="EMBL" id="RKO91012.1"/>
    </source>
</evidence>
<protein>
    <submittedName>
        <fullName evidence="1">Uncharacterized protein</fullName>
    </submittedName>
</protein>
<dbReference type="AlphaFoldDB" id="A0A4P9WF30"/>
<organism evidence="1 2">
    <name type="scientific">Blyttiomyces helicus</name>
    <dbReference type="NCBI Taxonomy" id="388810"/>
    <lineage>
        <taxon>Eukaryota</taxon>
        <taxon>Fungi</taxon>
        <taxon>Fungi incertae sedis</taxon>
        <taxon>Chytridiomycota</taxon>
        <taxon>Chytridiomycota incertae sedis</taxon>
        <taxon>Chytridiomycetes</taxon>
        <taxon>Chytridiomycetes incertae sedis</taxon>
        <taxon>Blyttiomyces</taxon>
    </lineage>
</organism>